<sequence length="462" mass="47770">MSQTYYALLTAVGEAKIANAAALGTQLQISRMAVGDGNGVLPAPNRNQTALVNQTYIADLNELKVDPLNASQIIAELVIPETEGGYWLREMGLYDAAGDLIAVANCPPSYKPQMSEGSGRTQIMRMVLIVSSTTAIQLKIDPSIVLATRAYADAIIVAHLAAADPHPQYTTEPEVNALIAASMNSLDSKQSALYTTTGNISLNGLAVQAGGDWAAALTAGDRVLAKDQAAGASNGLYVAAAGAWARAADADASAEVTPGMLVTIEAGTTLADTVWELTTNGPIVLGTTALTFELTAAMTATQADAEGGTNNVRRMTALRVFQAIRSAAATATELLRGVLRVGTQSEVNAGVLDDVAVTPKKLRAGFVISLAANGYIILPTWLGGLILQWGVFAASGTDNVSVPVSWPMAFPNSLFSVSAICSGVSEFAVLGSSSLSGATFNIWDRAGSATVSSTVRYLALGN</sequence>
<accession>A0ABQ4W0S4</accession>
<evidence type="ECO:0000313" key="3">
    <source>
        <dbReference type="EMBL" id="GJN53059.1"/>
    </source>
</evidence>
<proteinExistence type="predicted"/>
<evidence type="ECO:0000259" key="2">
    <source>
        <dbReference type="Pfam" id="PF21882"/>
    </source>
</evidence>
<feature type="domain" description="Phage tail fibre protein N-terminal" evidence="1">
    <location>
        <begin position="1"/>
        <end position="149"/>
    </location>
</feature>
<feature type="domain" description="Putative tail fiber protein gp53-like C-terminal" evidence="2">
    <location>
        <begin position="383"/>
        <end position="462"/>
    </location>
</feature>
<dbReference type="PANTHER" id="PTHR35191">
    <property type="entry name" value="PROPHAGE SIDE TAIL FIBER PROTEIN HOMOLOG STFQ-RELATED"/>
    <property type="match status" value="1"/>
</dbReference>
<name>A0ABQ4W0S4_9PSED</name>
<dbReference type="PANTHER" id="PTHR35191:SF1">
    <property type="entry name" value="PROPHAGE SIDE TAIL FIBER PROTEIN HOMOLOG STFQ-RELATED"/>
    <property type="match status" value="1"/>
</dbReference>
<dbReference type="Pfam" id="PF21882">
    <property type="entry name" value="Gp53-like_C"/>
    <property type="match status" value="1"/>
</dbReference>
<evidence type="ECO:0000313" key="4">
    <source>
        <dbReference type="Proteomes" id="UP001054892"/>
    </source>
</evidence>
<dbReference type="RefSeq" id="WP_236208441.1">
    <property type="nucleotide sequence ID" value="NZ_BQIM01000055.1"/>
</dbReference>
<dbReference type="InterPro" id="IPR022225">
    <property type="entry name" value="Phage_tail_fibre_N"/>
</dbReference>
<protein>
    <recommendedName>
        <fullName evidence="5">Phage tail protein</fullName>
    </recommendedName>
</protein>
<dbReference type="EMBL" id="BQKM01000005">
    <property type="protein sequence ID" value="GJN53059.1"/>
    <property type="molecule type" value="Genomic_DNA"/>
</dbReference>
<dbReference type="Proteomes" id="UP001054892">
    <property type="component" value="Unassembled WGS sequence"/>
</dbReference>
<keyword evidence="4" id="KW-1185">Reference proteome</keyword>
<organism evidence="3 4">
    <name type="scientific">Pseudomonas tohonis</name>
    <dbReference type="NCBI Taxonomy" id="2725477"/>
    <lineage>
        <taxon>Bacteria</taxon>
        <taxon>Pseudomonadati</taxon>
        <taxon>Pseudomonadota</taxon>
        <taxon>Gammaproteobacteria</taxon>
        <taxon>Pseudomonadales</taxon>
        <taxon>Pseudomonadaceae</taxon>
        <taxon>Pseudomonas</taxon>
    </lineage>
</organism>
<reference evidence="3 4" key="1">
    <citation type="submission" date="2021-12" db="EMBL/GenBank/DDBJ databases">
        <title>Characterization of novel class B3 metallo-beta-lactamase from novel Pseudomonas species.</title>
        <authorList>
            <person name="Yamada K."/>
            <person name="Aoki K."/>
            <person name="Ishii Y."/>
        </authorList>
    </citation>
    <scope>NUCLEOTIDE SEQUENCE [LARGE SCALE GENOMIC DNA]</scope>
    <source>
        <strain evidence="3 4">TUM20286</strain>
    </source>
</reference>
<dbReference type="InterPro" id="IPR051934">
    <property type="entry name" value="Phage_Tail_Fiber_Structural"/>
</dbReference>
<evidence type="ECO:0008006" key="5">
    <source>
        <dbReference type="Google" id="ProtNLM"/>
    </source>
</evidence>
<comment type="caution">
    <text evidence="3">The sequence shown here is derived from an EMBL/GenBank/DDBJ whole genome shotgun (WGS) entry which is preliminary data.</text>
</comment>
<dbReference type="InterPro" id="IPR054075">
    <property type="entry name" value="Gp53-like_C"/>
</dbReference>
<dbReference type="Pfam" id="PF12571">
    <property type="entry name" value="Phage_tail_fib"/>
    <property type="match status" value="1"/>
</dbReference>
<dbReference type="Gene3D" id="2.60.40.3940">
    <property type="match status" value="1"/>
</dbReference>
<gene>
    <name evidence="3" type="ORF">TUM20286_28110</name>
</gene>
<evidence type="ECO:0000259" key="1">
    <source>
        <dbReference type="Pfam" id="PF12571"/>
    </source>
</evidence>